<proteinExistence type="predicted"/>
<protein>
    <submittedName>
        <fullName evidence="1">Uncharacterized protein</fullName>
    </submittedName>
</protein>
<accession>A0A3D0KHM2</accession>
<evidence type="ECO:0000313" key="1">
    <source>
        <dbReference type="EMBL" id="HCA02679.1"/>
    </source>
</evidence>
<comment type="caution">
    <text evidence="1">The sequence shown here is derived from an EMBL/GenBank/DDBJ whole genome shotgun (WGS) entry which is preliminary data.</text>
</comment>
<dbReference type="AlphaFoldDB" id="A0A3D0KHM2"/>
<dbReference type="EMBL" id="DOTR01000055">
    <property type="protein sequence ID" value="HCA02679.1"/>
    <property type="molecule type" value="Genomic_DNA"/>
</dbReference>
<sequence length="318" mass="36406">MSAASTYRHYPSFTRRFTRSILKQVGLPKKHEKEVFLDLVEDPRTMTSINGEALVLEYWHERQGRIIVPEPSLSAWLQQVSLSKVQGDSFAWPYEFSTISLPTAQLFEGYTIEGVMVSWMQASSLQQRYDDFLRQYGSSFQMEVPASQPEQWLTISIHNPLEPQSTLNPSLLRAAFTPEQLTDFINREAMKTVGLSGMSMNADEQRILNAVIRYVVSLGMYLSAYPESLNSGVPSYMKNKHPSGKGGMPFAQVEYDRHDRELVAAMVSPHSVSPYWRQLRDERFYRGKWKSHRRGSRYVLVSGYEVGSDKTVAVERAQ</sequence>
<name>A0A3D0KHM2_9GAMM</name>
<reference evidence="1" key="1">
    <citation type="journal article" date="2018" name="Nat. Biotechnol.">
        <title>A standardized bacterial taxonomy based on genome phylogeny substantially revises the tree of life.</title>
        <authorList>
            <person name="Parks D.H."/>
            <person name="Chuvochina M."/>
            <person name="Waite D.W."/>
            <person name="Rinke C."/>
            <person name="Skarshewski A."/>
            <person name="Chaumeil P.A."/>
            <person name="Hugenholtz P."/>
        </authorList>
    </citation>
    <scope>NUCLEOTIDE SEQUENCE [LARGE SCALE GENOMIC DNA]</scope>
    <source>
        <strain evidence="1">UBA11284</strain>
    </source>
</reference>
<gene>
    <name evidence="1" type="ORF">DEO68_10960</name>
</gene>
<organism evidence="1">
    <name type="scientific">Halomonas campaniensis</name>
    <dbReference type="NCBI Taxonomy" id="213554"/>
    <lineage>
        <taxon>Bacteria</taxon>
        <taxon>Pseudomonadati</taxon>
        <taxon>Pseudomonadota</taxon>
        <taxon>Gammaproteobacteria</taxon>
        <taxon>Oceanospirillales</taxon>
        <taxon>Halomonadaceae</taxon>
        <taxon>Halomonas</taxon>
    </lineage>
</organism>